<accession>U9T4R0</accession>
<protein>
    <submittedName>
        <fullName evidence="1">Uncharacterized protein</fullName>
    </submittedName>
</protein>
<gene>
    <name evidence="1" type="ORF">GLOINDRAFT_5812</name>
</gene>
<dbReference type="HOGENOM" id="CLU_2850844_0_0_1"/>
<organism evidence="1">
    <name type="scientific">Rhizophagus irregularis (strain DAOM 181602 / DAOM 197198 / MUCL 43194)</name>
    <name type="common">Arbuscular mycorrhizal fungus</name>
    <name type="synonym">Glomus intraradices</name>
    <dbReference type="NCBI Taxonomy" id="747089"/>
    <lineage>
        <taxon>Eukaryota</taxon>
        <taxon>Fungi</taxon>
        <taxon>Fungi incertae sedis</taxon>
        <taxon>Mucoromycota</taxon>
        <taxon>Glomeromycotina</taxon>
        <taxon>Glomeromycetes</taxon>
        <taxon>Glomerales</taxon>
        <taxon>Glomeraceae</taxon>
        <taxon>Rhizophagus</taxon>
    </lineage>
</organism>
<dbReference type="EMBL" id="KI295218">
    <property type="protein sequence ID" value="ESA03159.1"/>
    <property type="molecule type" value="Genomic_DNA"/>
</dbReference>
<reference evidence="1" key="1">
    <citation type="submission" date="2013-07" db="EMBL/GenBank/DDBJ databases">
        <title>The genome of an arbuscular mycorrhizal fungus provides insights into the evolution of the oldest plant symbiosis.</title>
        <authorList>
            <consortium name="DOE Joint Genome Institute"/>
            <person name="Tisserant E."/>
            <person name="Malbreil M."/>
            <person name="Kuo A."/>
            <person name="Kohler A."/>
            <person name="Symeonidi A."/>
            <person name="Balestrini R."/>
            <person name="Charron P."/>
            <person name="Duensing N."/>
            <person name="Frei-dit-Frey N."/>
            <person name="Gianinazzi-Pearson V."/>
            <person name="Gilbert B."/>
            <person name="Handa Y."/>
            <person name="Hijri M."/>
            <person name="Kaul R."/>
            <person name="Kawaguchi M."/>
            <person name="Krajinski F."/>
            <person name="Lammers P."/>
            <person name="Lapierre D."/>
            <person name="Masclaux F.G."/>
            <person name="Murat C."/>
            <person name="Morin E."/>
            <person name="Ndikumana S."/>
            <person name="Pagni M."/>
            <person name="Petitpierre D."/>
            <person name="Requena N."/>
            <person name="Rosikiewicz P."/>
            <person name="Riley R."/>
            <person name="Saito K."/>
            <person name="San Clemente H."/>
            <person name="Shapiro H."/>
            <person name="van Tuinen D."/>
            <person name="Becard G."/>
            <person name="Bonfante P."/>
            <person name="Paszkowski U."/>
            <person name="Shachar-Hill Y."/>
            <person name="Young J.P."/>
            <person name="Sanders I.R."/>
            <person name="Henrissat B."/>
            <person name="Rensing S.A."/>
            <person name="Grigoriev I.V."/>
            <person name="Corradi N."/>
            <person name="Roux C."/>
            <person name="Martin F."/>
        </authorList>
    </citation>
    <scope>NUCLEOTIDE SEQUENCE</scope>
    <source>
        <strain evidence="1">DAOM 197198</strain>
    </source>
</reference>
<dbReference type="AlphaFoldDB" id="U9T4R0"/>
<sequence length="65" mass="7611">MKLNEKLNDKELKLLNQIEAKGVKIVEFNSIAMFSNDFDVDRILYVDASNSYETRDQSDHSIFLR</sequence>
<proteinExistence type="predicted"/>
<evidence type="ECO:0000313" key="1">
    <source>
        <dbReference type="EMBL" id="ESA03159.1"/>
    </source>
</evidence>
<name>U9T4R0_RHIID</name>